<protein>
    <recommendedName>
        <fullName evidence="2">H(+)-exporting diphosphatase</fullName>
        <ecNumber evidence="2">7.1.3.1</ecNumber>
    </recommendedName>
</protein>
<keyword evidence="11" id="KW-0732">Signal</keyword>
<proteinExistence type="inferred from homology"/>
<dbReference type="EMBL" id="PYSW02000013">
    <property type="protein sequence ID" value="KAG2387352.1"/>
    <property type="molecule type" value="Genomic_DNA"/>
</dbReference>
<feature type="transmembrane region" description="Helical" evidence="10">
    <location>
        <begin position="625"/>
        <end position="648"/>
    </location>
</feature>
<dbReference type="SUPFAM" id="SSF49373">
    <property type="entry name" value="Invasin/intimin cell-adhesion fragments"/>
    <property type="match status" value="1"/>
</dbReference>
<dbReference type="GeneID" id="68094140"/>
<dbReference type="InterPro" id="IPR004131">
    <property type="entry name" value="PPase-energised_H-pump"/>
</dbReference>
<comment type="subcellular location">
    <subcellularLocation>
        <location evidence="1">Endomembrane system</location>
        <topology evidence="1">Multi-pass membrane protein</topology>
    </subcellularLocation>
</comment>
<feature type="transmembrane region" description="Helical" evidence="10">
    <location>
        <begin position="200"/>
        <end position="220"/>
    </location>
</feature>
<feature type="transmembrane region" description="Helical" evidence="10">
    <location>
        <begin position="323"/>
        <end position="341"/>
    </location>
</feature>
<feature type="transmembrane region" description="Helical" evidence="10">
    <location>
        <begin position="828"/>
        <end position="851"/>
    </location>
</feature>
<feature type="transmembrane region" description="Helical" evidence="10">
    <location>
        <begin position="427"/>
        <end position="449"/>
    </location>
</feature>
<evidence type="ECO:0000256" key="5">
    <source>
        <dbReference type="ARBA" id="ARBA00022842"/>
    </source>
</evidence>
<dbReference type="Pfam" id="PF03030">
    <property type="entry name" value="H_PPase"/>
    <property type="match status" value="1"/>
</dbReference>
<feature type="transmembrane region" description="Helical" evidence="10">
    <location>
        <begin position="698"/>
        <end position="719"/>
    </location>
</feature>
<dbReference type="InterPro" id="IPR013783">
    <property type="entry name" value="Ig-like_fold"/>
</dbReference>
<dbReference type="PANTHER" id="PTHR31998">
    <property type="entry name" value="K(+)-INSENSITIVE PYROPHOSPHATE-ENERGIZED PROTON PUMP"/>
    <property type="match status" value="1"/>
</dbReference>
<organism evidence="12 13">
    <name type="scientific">Naegleria lovaniensis</name>
    <name type="common">Amoeba</name>
    <dbReference type="NCBI Taxonomy" id="51637"/>
    <lineage>
        <taxon>Eukaryota</taxon>
        <taxon>Discoba</taxon>
        <taxon>Heterolobosea</taxon>
        <taxon>Tetramitia</taxon>
        <taxon>Eutetramitia</taxon>
        <taxon>Vahlkampfiidae</taxon>
        <taxon>Naegleria</taxon>
    </lineage>
</organism>
<feature type="signal peptide" evidence="11">
    <location>
        <begin position="1"/>
        <end position="25"/>
    </location>
</feature>
<feature type="transmembrane region" description="Helical" evidence="10">
    <location>
        <begin position="795"/>
        <end position="816"/>
    </location>
</feature>
<evidence type="ECO:0000256" key="2">
    <source>
        <dbReference type="ARBA" id="ARBA00013242"/>
    </source>
</evidence>
<feature type="transmembrane region" description="Helical" evidence="10">
    <location>
        <begin position="902"/>
        <end position="921"/>
    </location>
</feature>
<evidence type="ECO:0000256" key="8">
    <source>
        <dbReference type="ARBA" id="ARBA00023065"/>
    </source>
</evidence>
<evidence type="ECO:0000256" key="6">
    <source>
        <dbReference type="ARBA" id="ARBA00022967"/>
    </source>
</evidence>
<feature type="transmembrane region" description="Helical" evidence="10">
    <location>
        <begin position="540"/>
        <end position="561"/>
    </location>
</feature>
<dbReference type="AlphaFoldDB" id="A0AA88GR52"/>
<keyword evidence="5" id="KW-0460">Magnesium</keyword>
<keyword evidence="3" id="KW-0813">Transport</keyword>
<evidence type="ECO:0000313" key="13">
    <source>
        <dbReference type="Proteomes" id="UP000816034"/>
    </source>
</evidence>
<evidence type="ECO:0000256" key="4">
    <source>
        <dbReference type="ARBA" id="ARBA00022692"/>
    </source>
</evidence>
<feature type="transmembrane region" description="Helical" evidence="10">
    <location>
        <begin position="584"/>
        <end position="613"/>
    </location>
</feature>
<gene>
    <name evidence="12" type="ORF">C9374_001684</name>
</gene>
<dbReference type="GO" id="GO:0009678">
    <property type="term" value="F:diphosphate hydrolysis-driven proton transmembrane transporter activity"/>
    <property type="evidence" value="ECO:0007669"/>
    <property type="project" value="UniProtKB-EC"/>
</dbReference>
<dbReference type="GO" id="GO:0016020">
    <property type="term" value="C:membrane"/>
    <property type="evidence" value="ECO:0007669"/>
    <property type="project" value="InterPro"/>
</dbReference>
<evidence type="ECO:0000256" key="11">
    <source>
        <dbReference type="SAM" id="SignalP"/>
    </source>
</evidence>
<dbReference type="GO" id="GO:0012505">
    <property type="term" value="C:endomembrane system"/>
    <property type="evidence" value="ECO:0007669"/>
    <property type="project" value="UniProtKB-SubCell"/>
</dbReference>
<evidence type="ECO:0000256" key="1">
    <source>
        <dbReference type="ARBA" id="ARBA00004127"/>
    </source>
</evidence>
<dbReference type="Gene3D" id="2.60.40.10">
    <property type="entry name" value="Immunoglobulins"/>
    <property type="match status" value="1"/>
</dbReference>
<evidence type="ECO:0000256" key="10">
    <source>
        <dbReference type="SAM" id="Phobius"/>
    </source>
</evidence>
<keyword evidence="7 10" id="KW-1133">Transmembrane helix</keyword>
<feature type="transmembrane region" description="Helical" evidence="10">
    <location>
        <begin position="232"/>
        <end position="261"/>
    </location>
</feature>
<feature type="transmembrane region" description="Helical" evidence="10">
    <location>
        <begin position="146"/>
        <end position="168"/>
    </location>
</feature>
<evidence type="ECO:0000313" key="12">
    <source>
        <dbReference type="EMBL" id="KAG2387352.1"/>
    </source>
</evidence>
<keyword evidence="9 10" id="KW-0472">Membrane</keyword>
<reference evidence="12 13" key="1">
    <citation type="journal article" date="2018" name="BMC Genomics">
        <title>The genome of Naegleria lovaniensis, the basis for a comparative approach to unravel pathogenicity factors of the human pathogenic amoeba N. fowleri.</title>
        <authorList>
            <person name="Liechti N."/>
            <person name="Schurch N."/>
            <person name="Bruggmann R."/>
            <person name="Wittwer M."/>
        </authorList>
    </citation>
    <scope>NUCLEOTIDE SEQUENCE [LARGE SCALE GENOMIC DNA]</scope>
    <source>
        <strain evidence="12 13">ATCC 30569</strain>
    </source>
</reference>
<dbReference type="GO" id="GO:0004427">
    <property type="term" value="F:inorganic diphosphate phosphatase activity"/>
    <property type="evidence" value="ECO:0007669"/>
    <property type="project" value="InterPro"/>
</dbReference>
<dbReference type="PIRSF" id="PIRSF001265">
    <property type="entry name" value="H+-PPase"/>
    <property type="match status" value="1"/>
</dbReference>
<evidence type="ECO:0000256" key="9">
    <source>
        <dbReference type="ARBA" id="ARBA00023136"/>
    </source>
</evidence>
<feature type="transmembrane region" description="Helical" evidence="10">
    <location>
        <begin position="731"/>
        <end position="750"/>
    </location>
</feature>
<feature type="chain" id="PRO_5041709211" description="H(+)-exporting diphosphatase" evidence="11">
    <location>
        <begin position="26"/>
        <end position="924"/>
    </location>
</feature>
<dbReference type="InterPro" id="IPR008964">
    <property type="entry name" value="Invasin/intimin_cell_adhesion"/>
</dbReference>
<keyword evidence="8" id="KW-0406">Ion transport</keyword>
<sequence length="924" mass="98761">MKISLIVHALILLVATILCCSLIKAESYSFTLNQPFLSKVTLEASTKYGSRLTVTVNSLITKGPAQNVTIYFYETPGVHSKLRPYFSPRQVQTDASGSASVDFYAGNTPGNGSITVTATPKQSFNPSTTSFARFEYVVTSPIYGEAWGQIATIIFLSIASIVGAFFLATHVLRKNRGTTEMIAVADPIKEGAQGFLKTQYLAIAGITIPVALALFGLYMLRAKSATDPDLHIAVIATLVTISFLLGVIFSALSGFVGMFVSVNANSRVASAATRSYREALNIAMRSGAFVGFLVVSGSILGVIVLFSILYLAIPKEIITPTQIVGMIVGFSFGCSLSALFAQLGGGIFTKAADVGADLVGKVEQNIPEDDIRNPAVIADLVGDNVGDCAGRGSDLFESISAENIGVMILGGTLTTQAFPQISTPISFIIYPLIVHICGMIGTWVGMFFVRVRDLSEMTHGDESYSLIRNEIPEKTEVSETQIEDNEEENEPAIKQEHLDDPMKALNIGYVISVLITTCLFVACSYWFLRSDQYPDAWWKFMFCGLIGILTSFAFVCITIYYTDYNWRPVQSIIEASKTGPATNIIAGIAVGLESTAVPVLVISIAILGSYYLGRSSGILDEYGSPIGGLFGTAVATIGMLSSSSYILAMDALGPIVDNAGGIAEMSSLPPNIRMITDRLDAVGNTTKALTKGYSVGSAALAAFLLFSAFLDTIEAYIGISFRVVNLAVPEVFIGGLLGACLVFVFSSLTIKAVGNTAQTVIEEVRRQFREIPGIMDFRQKPNYERCVAIVTRASLIQMILPGLLAFLAPAIVGFFFRLIGQAIGQPYLGAEVSAGFLMVATIACILMALFFNNSGGAWDNAKKLTEMDKSLGGKGSSVHKATVIGDTIGDPFKDTTGPSLHVLAKLLATITLVIGPLYLNYKSA</sequence>
<name>A0AA88GR52_NAELO</name>
<comment type="caution">
    <text evidence="12">The sequence shown here is derived from an EMBL/GenBank/DDBJ whole genome shotgun (WGS) entry which is preliminary data.</text>
</comment>
<evidence type="ECO:0000256" key="3">
    <source>
        <dbReference type="ARBA" id="ARBA00022448"/>
    </source>
</evidence>
<keyword evidence="13" id="KW-1185">Reference proteome</keyword>
<evidence type="ECO:0000256" key="7">
    <source>
        <dbReference type="ARBA" id="ARBA00022989"/>
    </source>
</evidence>
<feature type="transmembrane region" description="Helical" evidence="10">
    <location>
        <begin position="507"/>
        <end position="528"/>
    </location>
</feature>
<keyword evidence="6" id="KW-1278">Translocase</keyword>
<dbReference type="RefSeq" id="XP_044551344.1">
    <property type="nucleotide sequence ID" value="XM_044691018.1"/>
</dbReference>
<dbReference type="EC" id="7.1.3.1" evidence="2"/>
<dbReference type="Proteomes" id="UP000816034">
    <property type="component" value="Unassembled WGS sequence"/>
</dbReference>
<feature type="transmembrane region" description="Helical" evidence="10">
    <location>
        <begin position="282"/>
        <end position="311"/>
    </location>
</feature>
<accession>A0AA88GR52</accession>
<keyword evidence="4 10" id="KW-0812">Transmembrane</keyword>
<dbReference type="HAMAP" id="MF_01129">
    <property type="entry name" value="PPase_energized_pump"/>
    <property type="match status" value="1"/>
</dbReference>